<dbReference type="GO" id="GO:0005524">
    <property type="term" value="F:ATP binding"/>
    <property type="evidence" value="ECO:0007669"/>
    <property type="project" value="UniProtKB-KW"/>
</dbReference>
<dbReference type="GO" id="GO:0019287">
    <property type="term" value="P:isopentenyl diphosphate biosynthetic process, mevalonate pathway"/>
    <property type="evidence" value="ECO:0007669"/>
    <property type="project" value="UniProtKB-UniPathway"/>
</dbReference>
<keyword evidence="1" id="KW-0963">Cytoplasm</keyword>
<evidence type="ECO:0000256" key="1">
    <source>
        <dbReference type="ARBA" id="ARBA00022490"/>
    </source>
</evidence>
<dbReference type="Proteomes" id="UP000192288">
    <property type="component" value="Unassembled WGS sequence"/>
</dbReference>
<dbReference type="InterPro" id="IPR013750">
    <property type="entry name" value="GHMP_kinase_C_dom"/>
</dbReference>
<dbReference type="GO" id="GO:0005829">
    <property type="term" value="C:cytosol"/>
    <property type="evidence" value="ECO:0007669"/>
    <property type="project" value="TreeGrafter"/>
</dbReference>
<evidence type="ECO:0000256" key="6">
    <source>
        <dbReference type="ARBA" id="ARBA00022840"/>
    </source>
</evidence>
<dbReference type="InterPro" id="IPR006205">
    <property type="entry name" value="Mev_gal_kin"/>
</dbReference>
<dbReference type="Pfam" id="PF08544">
    <property type="entry name" value="GHMP_kinases_C"/>
    <property type="match status" value="1"/>
</dbReference>
<evidence type="ECO:0000256" key="9">
    <source>
        <dbReference type="ARBA" id="ARBA00029438"/>
    </source>
</evidence>
<keyword evidence="3" id="KW-0808">Transferase</keyword>
<dbReference type="InterPro" id="IPR014721">
    <property type="entry name" value="Ribsml_uS5_D2-typ_fold_subgr"/>
</dbReference>
<feature type="domain" description="GHMP kinase N-terminal" evidence="10">
    <location>
        <begin position="75"/>
        <end position="149"/>
    </location>
</feature>
<evidence type="ECO:0000256" key="2">
    <source>
        <dbReference type="ARBA" id="ARBA00022516"/>
    </source>
</evidence>
<comment type="pathway">
    <text evidence="9">Isoprenoid biosynthesis; isopentenyl diphosphate biosynthesis via mevalonate pathway; isopentenyl diphosphate from (R)-mevalonate: step 1/3.</text>
</comment>
<keyword evidence="4" id="KW-0547">Nucleotide-binding</keyword>
<keyword evidence="6" id="KW-0067">ATP-binding</keyword>
<dbReference type="STRING" id="33968.BMS77_04570"/>
<dbReference type="InterPro" id="IPR006204">
    <property type="entry name" value="GHMP_kinase_N_dom"/>
</dbReference>
<dbReference type="PANTHER" id="PTHR43290:SF2">
    <property type="entry name" value="MEVALONATE KINASE"/>
    <property type="match status" value="1"/>
</dbReference>
<evidence type="ECO:0000259" key="10">
    <source>
        <dbReference type="Pfam" id="PF00288"/>
    </source>
</evidence>
<keyword evidence="7" id="KW-0460">Magnesium</keyword>
<evidence type="ECO:0000313" key="12">
    <source>
        <dbReference type="EMBL" id="ORI97796.1"/>
    </source>
</evidence>
<dbReference type="UniPathway" id="UPA00057">
    <property type="reaction ID" value="UER00098"/>
</dbReference>
<keyword evidence="8" id="KW-0443">Lipid metabolism</keyword>
<reference evidence="12 13" key="1">
    <citation type="journal article" date="2017" name="Front. Microbiol.">
        <title>Genomic Characterization of Dairy Associated Leuconostoc Species and Diversity of Leuconostocs in Undefined Mixed Mesophilic Starter Cultures.</title>
        <authorList>
            <person name="Frantzen C.A."/>
            <person name="Kot W."/>
            <person name="Pedersen T.B."/>
            <person name="Ardo Y.M."/>
            <person name="Broadbent J.R."/>
            <person name="Neve H."/>
            <person name="Hansen L.H."/>
            <person name="Dal Bello F."/>
            <person name="Ostlie H.M."/>
            <person name="Kleppen H.P."/>
            <person name="Vogensen F.K."/>
            <person name="Holo H."/>
        </authorList>
    </citation>
    <scope>NUCLEOTIDE SEQUENCE [LARGE SCALE GENOMIC DNA]</scope>
    <source>
        <strain evidence="12 13">LMGCF08</strain>
    </source>
</reference>
<dbReference type="eggNOG" id="COG1577">
    <property type="taxonomic scope" value="Bacteria"/>
</dbReference>
<keyword evidence="2" id="KW-0444">Lipid biosynthesis</keyword>
<dbReference type="Gene3D" id="3.30.230.10">
    <property type="match status" value="1"/>
</dbReference>
<evidence type="ECO:0000259" key="11">
    <source>
        <dbReference type="Pfam" id="PF08544"/>
    </source>
</evidence>
<dbReference type="NCBIfam" id="TIGR00549">
    <property type="entry name" value="mevalon_kin"/>
    <property type="match status" value="1"/>
</dbReference>
<evidence type="ECO:0000313" key="13">
    <source>
        <dbReference type="Proteomes" id="UP000192288"/>
    </source>
</evidence>
<organism evidence="12 13">
    <name type="scientific">Leuconostoc pseudomesenteroides</name>
    <dbReference type="NCBI Taxonomy" id="33968"/>
    <lineage>
        <taxon>Bacteria</taxon>
        <taxon>Bacillati</taxon>
        <taxon>Bacillota</taxon>
        <taxon>Bacilli</taxon>
        <taxon>Lactobacillales</taxon>
        <taxon>Lactobacillaceae</taxon>
        <taxon>Leuconostoc</taxon>
    </lineage>
</organism>
<protein>
    <submittedName>
        <fullName evidence="12">Mevalonate kinase</fullName>
    </submittedName>
</protein>
<dbReference type="Pfam" id="PF00288">
    <property type="entry name" value="GHMP_kinases_N"/>
    <property type="match status" value="1"/>
</dbReference>
<keyword evidence="5 12" id="KW-0418">Kinase</keyword>
<dbReference type="SUPFAM" id="SSF55060">
    <property type="entry name" value="GHMP Kinase, C-terminal domain"/>
    <property type="match status" value="1"/>
</dbReference>
<proteinExistence type="predicted"/>
<evidence type="ECO:0000256" key="3">
    <source>
        <dbReference type="ARBA" id="ARBA00022679"/>
    </source>
</evidence>
<name>A0A1X0VDZ1_LEUPS</name>
<dbReference type="Gene3D" id="3.30.70.890">
    <property type="entry name" value="GHMP kinase, C-terminal domain"/>
    <property type="match status" value="1"/>
</dbReference>
<dbReference type="InterPro" id="IPR036554">
    <property type="entry name" value="GHMP_kinase_C_sf"/>
</dbReference>
<accession>A0A1X0VDZ1</accession>
<dbReference type="PRINTS" id="PR00959">
    <property type="entry name" value="MEVGALKINASE"/>
</dbReference>
<evidence type="ECO:0000256" key="7">
    <source>
        <dbReference type="ARBA" id="ARBA00022842"/>
    </source>
</evidence>
<dbReference type="EMBL" id="MPLS01000014">
    <property type="protein sequence ID" value="ORI97796.1"/>
    <property type="molecule type" value="Genomic_DNA"/>
</dbReference>
<sequence length="310" mass="33070">MLSQMNGVGKSHAKAILIGEHAVVYGEPAIAIPLPNMTVTATLRPAFRGQTIDGAEFHGDLSELGANVEGARQLLLRLLDKFDMINTPFHLAIDSNVPQERGFGASAALATAITKAFFDYFDTDLSDEELAYFTNIEEVISHGSPSGLDTTTVNADNPVWFIKNKGMTTFGMNLTGTLVLADTGIHGQTVHAISIVKEFLLTDHDRAWASITHLGQIAEKIRLDISENNPEHLGMMFTAAHHELQSLGISHPKLDKLVNAATHAGALGAKLTGAGIGGAMFALAKNNNDAITIANALTKAGAQNTWIQPL</sequence>
<gene>
    <name evidence="12" type="ORF">BMR96_05180</name>
</gene>
<evidence type="ECO:0000256" key="5">
    <source>
        <dbReference type="ARBA" id="ARBA00022777"/>
    </source>
</evidence>
<dbReference type="InterPro" id="IPR020568">
    <property type="entry name" value="Ribosomal_Su5_D2-typ_SF"/>
</dbReference>
<dbReference type="AlphaFoldDB" id="A0A1X0VDZ1"/>
<dbReference type="SUPFAM" id="SSF54211">
    <property type="entry name" value="Ribosomal protein S5 domain 2-like"/>
    <property type="match status" value="1"/>
</dbReference>
<comment type="caution">
    <text evidence="12">The sequence shown here is derived from an EMBL/GenBank/DDBJ whole genome shotgun (WGS) entry which is preliminary data.</text>
</comment>
<evidence type="ECO:0000256" key="8">
    <source>
        <dbReference type="ARBA" id="ARBA00023098"/>
    </source>
</evidence>
<dbReference type="PANTHER" id="PTHR43290">
    <property type="entry name" value="MEVALONATE KINASE"/>
    <property type="match status" value="1"/>
</dbReference>
<evidence type="ECO:0000256" key="4">
    <source>
        <dbReference type="ARBA" id="ARBA00022741"/>
    </source>
</evidence>
<dbReference type="GeneID" id="97230764"/>
<feature type="domain" description="GHMP kinase C-terminal" evidence="11">
    <location>
        <begin position="235"/>
        <end position="302"/>
    </location>
</feature>
<dbReference type="RefSeq" id="WP_004913227.1">
    <property type="nucleotide sequence ID" value="NZ_MPLS01000014.1"/>
</dbReference>
<dbReference type="GO" id="GO:0004496">
    <property type="term" value="F:mevalonate kinase activity"/>
    <property type="evidence" value="ECO:0007669"/>
    <property type="project" value="InterPro"/>
</dbReference>